<dbReference type="Gene3D" id="1.10.287.110">
    <property type="entry name" value="DnaJ domain"/>
    <property type="match status" value="1"/>
</dbReference>
<dbReference type="InterPro" id="IPR011990">
    <property type="entry name" value="TPR-like_helical_dom_sf"/>
</dbReference>
<evidence type="ECO:0000256" key="1">
    <source>
        <dbReference type="SAM" id="MobiDB-lite"/>
    </source>
</evidence>
<name>A0A8J2SEG2_9STRA</name>
<sequence length="358" mass="39618">MSSPIDLTAEDSDVEVTGPPVIDLTKETAPPKQRRKRPRDSVRSKGTPIEGDRRPRKRHDVRGATERATRKKRSPPDDGRKQMKRDADSAFKRRAFDEAGTLFVNLAAAHEEAGDDEGAGRELGNAAACALNEGKELAADRLCTDALKLAPDNAAILLRRARVRRAMGKDAAAKRDAQAAFTKATPLDKSRTSFMRDLQAFGIDTSPKDPWASIRVARLNASKACKALGVSVERDGEEITPQAARAAFRKCAVRYHPDKLQQNNITGKEAEAAKEKFRECREAADLFADASRSRQFHYNYAVIGTRLPDNISEEVLGYDSDRDAHRIRDRASWLESTRRLRVQALGGAAPAPPARRRR</sequence>
<evidence type="ECO:0000313" key="3">
    <source>
        <dbReference type="EMBL" id="CAH0364067.1"/>
    </source>
</evidence>
<dbReference type="CDD" id="cd06257">
    <property type="entry name" value="DnaJ"/>
    <property type="match status" value="1"/>
</dbReference>
<protein>
    <recommendedName>
        <fullName evidence="2">J domain-containing protein</fullName>
    </recommendedName>
</protein>
<dbReference type="SUPFAM" id="SSF46565">
    <property type="entry name" value="Chaperone J-domain"/>
    <property type="match status" value="1"/>
</dbReference>
<proteinExistence type="predicted"/>
<comment type="caution">
    <text evidence="3">The sequence shown here is derived from an EMBL/GenBank/DDBJ whole genome shotgun (WGS) entry which is preliminary data.</text>
</comment>
<dbReference type="AlphaFoldDB" id="A0A8J2SEG2"/>
<reference evidence="3" key="1">
    <citation type="submission" date="2021-11" db="EMBL/GenBank/DDBJ databases">
        <authorList>
            <consortium name="Genoscope - CEA"/>
            <person name="William W."/>
        </authorList>
    </citation>
    <scope>NUCLEOTIDE SEQUENCE</scope>
</reference>
<feature type="domain" description="J" evidence="2">
    <location>
        <begin position="223"/>
        <end position="301"/>
    </location>
</feature>
<dbReference type="SMART" id="SM00271">
    <property type="entry name" value="DnaJ"/>
    <property type="match status" value="1"/>
</dbReference>
<keyword evidence="4" id="KW-1185">Reference proteome</keyword>
<feature type="compositionally biased region" description="Basic and acidic residues" evidence="1">
    <location>
        <begin position="61"/>
        <end position="88"/>
    </location>
</feature>
<dbReference type="PRINTS" id="PR00625">
    <property type="entry name" value="JDOMAIN"/>
</dbReference>
<dbReference type="PROSITE" id="PS50076">
    <property type="entry name" value="DNAJ_2"/>
    <property type="match status" value="1"/>
</dbReference>
<dbReference type="SUPFAM" id="SSF48452">
    <property type="entry name" value="TPR-like"/>
    <property type="match status" value="1"/>
</dbReference>
<evidence type="ECO:0000259" key="2">
    <source>
        <dbReference type="PROSITE" id="PS50076"/>
    </source>
</evidence>
<dbReference type="InterPro" id="IPR036869">
    <property type="entry name" value="J_dom_sf"/>
</dbReference>
<dbReference type="InterPro" id="IPR001623">
    <property type="entry name" value="DnaJ_domain"/>
</dbReference>
<dbReference type="EMBL" id="CAKKNE010000001">
    <property type="protein sequence ID" value="CAH0364067.1"/>
    <property type="molecule type" value="Genomic_DNA"/>
</dbReference>
<dbReference type="Proteomes" id="UP000789595">
    <property type="component" value="Unassembled WGS sequence"/>
</dbReference>
<dbReference type="Pfam" id="PF00226">
    <property type="entry name" value="DnaJ"/>
    <property type="match status" value="1"/>
</dbReference>
<organism evidence="3 4">
    <name type="scientific">Pelagomonas calceolata</name>
    <dbReference type="NCBI Taxonomy" id="35677"/>
    <lineage>
        <taxon>Eukaryota</taxon>
        <taxon>Sar</taxon>
        <taxon>Stramenopiles</taxon>
        <taxon>Ochrophyta</taxon>
        <taxon>Pelagophyceae</taxon>
        <taxon>Pelagomonadales</taxon>
        <taxon>Pelagomonadaceae</taxon>
        <taxon>Pelagomonas</taxon>
    </lineage>
</organism>
<evidence type="ECO:0000313" key="4">
    <source>
        <dbReference type="Proteomes" id="UP000789595"/>
    </source>
</evidence>
<dbReference type="Gene3D" id="1.25.40.10">
    <property type="entry name" value="Tetratricopeptide repeat domain"/>
    <property type="match status" value="1"/>
</dbReference>
<feature type="region of interest" description="Disordered" evidence="1">
    <location>
        <begin position="1"/>
        <end position="88"/>
    </location>
</feature>
<accession>A0A8J2SEG2</accession>
<gene>
    <name evidence="3" type="ORF">PECAL_1P04170</name>
</gene>